<proteinExistence type="predicted"/>
<dbReference type="EMBL" id="BAAAGU010000103">
    <property type="protein sequence ID" value="GAA0671497.1"/>
    <property type="molecule type" value="Genomic_DNA"/>
</dbReference>
<name>A0ABN1HX01_9ACTN</name>
<accession>A0ABN1HX01</accession>
<evidence type="ECO:0000313" key="2">
    <source>
        <dbReference type="Proteomes" id="UP001500724"/>
    </source>
</evidence>
<keyword evidence="2" id="KW-1185">Reference proteome</keyword>
<reference evidence="1 2" key="1">
    <citation type="journal article" date="2019" name="Int. J. Syst. Evol. Microbiol.">
        <title>The Global Catalogue of Microorganisms (GCM) 10K type strain sequencing project: providing services to taxonomists for standard genome sequencing and annotation.</title>
        <authorList>
            <consortium name="The Broad Institute Genomics Platform"/>
            <consortium name="The Broad Institute Genome Sequencing Center for Infectious Disease"/>
            <person name="Wu L."/>
            <person name="Ma J."/>
        </authorList>
    </citation>
    <scope>NUCLEOTIDE SEQUENCE [LARGE SCALE GENOMIC DNA]</scope>
    <source>
        <strain evidence="1 2">JCM 10367</strain>
    </source>
</reference>
<gene>
    <name evidence="1" type="ORF">GCM10009535_59000</name>
</gene>
<evidence type="ECO:0000313" key="1">
    <source>
        <dbReference type="EMBL" id="GAA0671497.1"/>
    </source>
</evidence>
<dbReference type="Proteomes" id="UP001500724">
    <property type="component" value="Unassembled WGS sequence"/>
</dbReference>
<sequence length="110" mass="12405">MTVTDSWLDEAIEELEEDGYVPHQPDTQSVWSWDNPPWNPTHVTTRILDYVTREFTAGVEGNRQTLPSTFQVAKACVRGGGKAKSCRLALRHLRLLELVGEIVQVNLDLS</sequence>
<protein>
    <submittedName>
        <fullName evidence="1">Uncharacterized protein</fullName>
    </submittedName>
</protein>
<comment type="caution">
    <text evidence="1">The sequence shown here is derived from an EMBL/GenBank/DDBJ whole genome shotgun (WGS) entry which is preliminary data.</text>
</comment>
<dbReference type="RefSeq" id="WP_344007589.1">
    <property type="nucleotide sequence ID" value="NZ_BAAAGU010000103.1"/>
</dbReference>
<organism evidence="1 2">
    <name type="scientific">Streptomyces thermocarboxydovorans</name>
    <dbReference type="NCBI Taxonomy" id="59298"/>
    <lineage>
        <taxon>Bacteria</taxon>
        <taxon>Bacillati</taxon>
        <taxon>Actinomycetota</taxon>
        <taxon>Actinomycetes</taxon>
        <taxon>Kitasatosporales</taxon>
        <taxon>Streptomycetaceae</taxon>
        <taxon>Streptomyces</taxon>
    </lineage>
</organism>